<name>A0A198URP4_MORCA</name>
<evidence type="ECO:0000313" key="1">
    <source>
        <dbReference type="EMBL" id="OAU95151.1"/>
    </source>
</evidence>
<dbReference type="Proteomes" id="UP000078446">
    <property type="component" value="Unassembled WGS sequence"/>
</dbReference>
<dbReference type="Proteomes" id="UP000078228">
    <property type="component" value="Unassembled WGS sequence"/>
</dbReference>
<comment type="caution">
    <text evidence="1">The sequence shown here is derived from an EMBL/GenBank/DDBJ whole genome shotgun (WGS) entry which is preliminary data.</text>
</comment>
<sequence length="43" mass="5293">MKPFYQKFSDNILKILSIFHQTVKQKIFNLLIFMILFLKLQFD</sequence>
<evidence type="ECO:0000313" key="3">
    <source>
        <dbReference type="Proteomes" id="UP000078228"/>
    </source>
</evidence>
<gene>
    <name evidence="2" type="ORF">AO382_2210</name>
    <name evidence="1" type="ORF">AO384_1685</name>
</gene>
<organism evidence="1 3">
    <name type="scientific">Moraxella catarrhalis</name>
    <name type="common">Branhamella catarrhalis</name>
    <dbReference type="NCBI Taxonomy" id="480"/>
    <lineage>
        <taxon>Bacteria</taxon>
        <taxon>Pseudomonadati</taxon>
        <taxon>Pseudomonadota</taxon>
        <taxon>Gammaproteobacteria</taxon>
        <taxon>Moraxellales</taxon>
        <taxon>Moraxellaceae</taxon>
        <taxon>Moraxella</taxon>
    </lineage>
</organism>
<proteinExistence type="predicted"/>
<dbReference type="PATRIC" id="fig|480.236.peg.417"/>
<reference evidence="3 4" key="1">
    <citation type="journal article" date="2016" name="Genome Biol. Evol.">
        <title>Comparative Genomic Analyses of the Moraxella catarrhalis Serosensitive and Seroresistant Lineages Demonstrate Their Independent Evolution.</title>
        <authorList>
            <person name="Earl J.P."/>
            <person name="de Vries S.P."/>
            <person name="Ahmed A."/>
            <person name="Powell E."/>
            <person name="Schultz M.P."/>
            <person name="Hermans P.W."/>
            <person name="Hill D.J."/>
            <person name="Zhou Z."/>
            <person name="Constantinidou C.I."/>
            <person name="Hu F.Z."/>
            <person name="Bootsma H.J."/>
            <person name="Ehrlich G.D."/>
        </authorList>
    </citation>
    <scope>NUCLEOTIDE SEQUENCE [LARGE SCALE GENOMIC DNA]</scope>
    <source>
        <strain evidence="1 3">Z7542</strain>
        <strain evidence="2 4">Z7574</strain>
    </source>
</reference>
<evidence type="ECO:0000313" key="2">
    <source>
        <dbReference type="EMBL" id="OAU98944.1"/>
    </source>
</evidence>
<dbReference type="AlphaFoldDB" id="A0A198URP4"/>
<keyword evidence="3" id="KW-1185">Reference proteome</keyword>
<dbReference type="EMBL" id="LXHE01000025">
    <property type="protein sequence ID" value="OAU98944.1"/>
    <property type="molecule type" value="Genomic_DNA"/>
</dbReference>
<protein>
    <submittedName>
        <fullName evidence="1">Uncharacterized protein</fullName>
    </submittedName>
</protein>
<accession>A0A198URP4</accession>
<dbReference type="EMBL" id="LXHC01000025">
    <property type="protein sequence ID" value="OAU95151.1"/>
    <property type="molecule type" value="Genomic_DNA"/>
</dbReference>
<evidence type="ECO:0000313" key="4">
    <source>
        <dbReference type="Proteomes" id="UP000078446"/>
    </source>
</evidence>